<protein>
    <submittedName>
        <fullName evidence="1">Uncharacterized protein</fullName>
    </submittedName>
</protein>
<keyword evidence="2" id="KW-1185">Reference proteome</keyword>
<dbReference type="EMBL" id="CM017699">
    <property type="protein sequence ID" value="TYG90164.1"/>
    <property type="molecule type" value="Genomic_DNA"/>
</dbReference>
<sequence length="85" mass="9709">MFVESGVEVNFKPRSPRSNLSYLTEPFFRALPEQVFPRFRLTLAPATNPLIFDIGSPRQMKKSLCSYRDKGIQRILSASCSEKVL</sequence>
<evidence type="ECO:0000313" key="1">
    <source>
        <dbReference type="EMBL" id="TYG90164.1"/>
    </source>
</evidence>
<organism evidence="1 2">
    <name type="scientific">Gossypium darwinii</name>
    <name type="common">Darwin's cotton</name>
    <name type="synonym">Gossypium barbadense var. darwinii</name>
    <dbReference type="NCBI Taxonomy" id="34276"/>
    <lineage>
        <taxon>Eukaryota</taxon>
        <taxon>Viridiplantae</taxon>
        <taxon>Streptophyta</taxon>
        <taxon>Embryophyta</taxon>
        <taxon>Tracheophyta</taxon>
        <taxon>Spermatophyta</taxon>
        <taxon>Magnoliopsida</taxon>
        <taxon>eudicotyledons</taxon>
        <taxon>Gunneridae</taxon>
        <taxon>Pentapetalae</taxon>
        <taxon>rosids</taxon>
        <taxon>malvids</taxon>
        <taxon>Malvales</taxon>
        <taxon>Malvaceae</taxon>
        <taxon>Malvoideae</taxon>
        <taxon>Gossypium</taxon>
    </lineage>
</organism>
<dbReference type="AlphaFoldDB" id="A0A5D2E9N3"/>
<dbReference type="Proteomes" id="UP000323506">
    <property type="component" value="Chromosome A12"/>
</dbReference>
<evidence type="ECO:0000313" key="2">
    <source>
        <dbReference type="Proteomes" id="UP000323506"/>
    </source>
</evidence>
<name>A0A5D2E9N3_GOSDA</name>
<reference evidence="1 2" key="1">
    <citation type="submission" date="2019-06" db="EMBL/GenBank/DDBJ databases">
        <title>WGS assembly of Gossypium darwinii.</title>
        <authorList>
            <person name="Chen Z.J."/>
            <person name="Sreedasyam A."/>
            <person name="Ando A."/>
            <person name="Song Q."/>
            <person name="De L."/>
            <person name="Hulse-Kemp A."/>
            <person name="Ding M."/>
            <person name="Ye W."/>
            <person name="Kirkbride R."/>
            <person name="Jenkins J."/>
            <person name="Plott C."/>
            <person name="Lovell J."/>
            <person name="Lin Y.-M."/>
            <person name="Vaughn R."/>
            <person name="Liu B."/>
            <person name="Li W."/>
            <person name="Simpson S."/>
            <person name="Scheffler B."/>
            <person name="Saski C."/>
            <person name="Grover C."/>
            <person name="Hu G."/>
            <person name="Conover J."/>
            <person name="Carlson J."/>
            <person name="Shu S."/>
            <person name="Boston L."/>
            <person name="Williams M."/>
            <person name="Peterson D."/>
            <person name="Mcgee K."/>
            <person name="Jones D."/>
            <person name="Wendel J."/>
            <person name="Stelly D."/>
            <person name="Grimwood J."/>
            <person name="Schmutz J."/>
        </authorList>
    </citation>
    <scope>NUCLEOTIDE SEQUENCE [LARGE SCALE GENOMIC DNA]</scope>
    <source>
        <strain evidence="1">1808015.09</strain>
    </source>
</reference>
<accession>A0A5D2E9N3</accession>
<proteinExistence type="predicted"/>
<gene>
    <name evidence="1" type="ORF">ES288_A12G160600v1</name>
</gene>